<dbReference type="PANTHER" id="PTHR17630">
    <property type="entry name" value="DIENELACTONE HYDROLASE"/>
    <property type="match status" value="1"/>
</dbReference>
<dbReference type="InterPro" id="IPR029058">
    <property type="entry name" value="AB_hydrolase_fold"/>
</dbReference>
<feature type="domain" description="Dienelactone hydrolase" evidence="1">
    <location>
        <begin position="29"/>
        <end position="239"/>
    </location>
</feature>
<dbReference type="InterPro" id="IPR002925">
    <property type="entry name" value="Dienelactn_hydro"/>
</dbReference>
<accession>A0ABR2YX43</accession>
<dbReference type="EMBL" id="JALJOT010000004">
    <property type="protein sequence ID" value="KAK9915925.1"/>
    <property type="molecule type" value="Genomic_DNA"/>
</dbReference>
<organism evidence="2 3">
    <name type="scientific">Coccomyxa subellipsoidea</name>
    <dbReference type="NCBI Taxonomy" id="248742"/>
    <lineage>
        <taxon>Eukaryota</taxon>
        <taxon>Viridiplantae</taxon>
        <taxon>Chlorophyta</taxon>
        <taxon>core chlorophytes</taxon>
        <taxon>Trebouxiophyceae</taxon>
        <taxon>Trebouxiophyceae incertae sedis</taxon>
        <taxon>Coccomyxaceae</taxon>
        <taxon>Coccomyxa</taxon>
    </lineage>
</organism>
<evidence type="ECO:0000313" key="3">
    <source>
        <dbReference type="Proteomes" id="UP001491310"/>
    </source>
</evidence>
<comment type="caution">
    <text evidence="2">The sequence shown here is derived from an EMBL/GenBank/DDBJ whole genome shotgun (WGS) entry which is preliminary data.</text>
</comment>
<dbReference type="SUPFAM" id="SSF53474">
    <property type="entry name" value="alpha/beta-Hydrolases"/>
    <property type="match status" value="1"/>
</dbReference>
<name>A0ABR2YX43_9CHLO</name>
<dbReference type="Proteomes" id="UP001491310">
    <property type="component" value="Unassembled WGS sequence"/>
</dbReference>
<proteinExistence type="predicted"/>
<dbReference type="Pfam" id="PF01738">
    <property type="entry name" value="DLH"/>
    <property type="match status" value="1"/>
</dbReference>
<protein>
    <recommendedName>
        <fullName evidence="1">Dienelactone hydrolase domain-containing protein</fullName>
    </recommendedName>
</protein>
<dbReference type="PANTHER" id="PTHR17630:SF44">
    <property type="entry name" value="PROTEIN AIM2"/>
    <property type="match status" value="1"/>
</dbReference>
<keyword evidence="3" id="KW-1185">Reference proteome</keyword>
<evidence type="ECO:0000259" key="1">
    <source>
        <dbReference type="Pfam" id="PF01738"/>
    </source>
</evidence>
<evidence type="ECO:0000313" key="2">
    <source>
        <dbReference type="EMBL" id="KAK9915925.1"/>
    </source>
</evidence>
<dbReference type="Gene3D" id="3.40.50.1820">
    <property type="entry name" value="alpha/beta hydrolase"/>
    <property type="match status" value="1"/>
</dbReference>
<reference evidence="2 3" key="1">
    <citation type="journal article" date="2024" name="Nat. Commun.">
        <title>Phylogenomics reveals the evolutionary origins of lichenization in chlorophyte algae.</title>
        <authorList>
            <person name="Puginier C."/>
            <person name="Libourel C."/>
            <person name="Otte J."/>
            <person name="Skaloud P."/>
            <person name="Haon M."/>
            <person name="Grisel S."/>
            <person name="Petersen M."/>
            <person name="Berrin J.G."/>
            <person name="Delaux P.M."/>
            <person name="Dal Grande F."/>
            <person name="Keller J."/>
        </authorList>
    </citation>
    <scope>NUCLEOTIDE SEQUENCE [LARGE SCALE GENOMIC DNA]</scope>
    <source>
        <strain evidence="2 3">SAG 216-7</strain>
    </source>
</reference>
<sequence length="240" mass="26523">MAEFKQCCDPGTEWQGEPTGKVGTIATYDAYFAEPKEAPKAVIVLISDIFGWAKKNIRIYADKLAAAGCVAVVPDFFRGKALTPEFDFSKIGEFLGQFPQDKTADDVRNVVKEMKEKYGENLKVGAQGFCWGGCFTVLLLGSGDIDAGVVAHGSLIKLEMVEAIKKPVLFLYSANDKQIPDELREKIEAVLKTKSFPTQGVYYPKQAHGWSLRGDDKDETVAADARDAFDRALKWFQAHL</sequence>
<gene>
    <name evidence="2" type="ORF">WJX75_006086</name>
</gene>